<sequence>MDHALPYAPAITVPWGGFLLPGTKMTEDPDVQDILDDHGERIGFLERWRNSADGKIDDTRREVGAIRAEMQAQYAATSSALDRQSRDMQGLTRQLAEHTGAQKERNRLDQDALTKARIAESRWKKRSAVLGIIFTLLAMVGGTLLSSQTWDDYFFANVPFLHRPHVIGSPQ</sequence>
<dbReference type="EMBL" id="ADTV01000046">
    <property type="protein sequence ID" value="EFG83719.1"/>
    <property type="molecule type" value="Genomic_DNA"/>
</dbReference>
<keyword evidence="1" id="KW-1133">Transmembrane helix</keyword>
<evidence type="ECO:0000256" key="1">
    <source>
        <dbReference type="SAM" id="Phobius"/>
    </source>
</evidence>
<protein>
    <submittedName>
        <fullName evidence="2">Uncharacterized protein</fullName>
    </submittedName>
</protein>
<accession>D5QGT9</accession>
<dbReference type="Proteomes" id="UP000006468">
    <property type="component" value="Chromosome"/>
</dbReference>
<proteinExistence type="predicted"/>
<evidence type="ECO:0000313" key="2">
    <source>
        <dbReference type="EMBL" id="EFG83719.1"/>
    </source>
</evidence>
<dbReference type="AlphaFoldDB" id="D5QGT9"/>
<keyword evidence="1" id="KW-0812">Transmembrane</keyword>
<feature type="transmembrane region" description="Helical" evidence="1">
    <location>
        <begin position="127"/>
        <end position="145"/>
    </location>
</feature>
<name>D5QGT9_NOVHA</name>
<keyword evidence="1" id="KW-0472">Membrane</keyword>
<reference evidence="2 3" key="1">
    <citation type="journal article" date="2010" name="J. Bacteriol.">
        <title>Genome sequence of a cellulose-producing bacterium, Gluconacetobacter hansenii ATCC 23769.</title>
        <authorList>
            <person name="Iyer P.R."/>
            <person name="Geib S.M."/>
            <person name="Catchmark J."/>
            <person name="Kao T.H."/>
            <person name="Tien M."/>
        </authorList>
    </citation>
    <scope>NUCLEOTIDE SEQUENCE [LARGE SCALE GENOMIC DNA]</scope>
    <source>
        <strain evidence="2 3">ATCC 23769</strain>
    </source>
</reference>
<evidence type="ECO:0000313" key="3">
    <source>
        <dbReference type="Proteomes" id="UP000006468"/>
    </source>
</evidence>
<dbReference type="HOGENOM" id="CLU_1693188_0_0_5"/>
<gene>
    <name evidence="2" type="ORF">GXY_11808</name>
</gene>
<organism evidence="2 3">
    <name type="scientific">Novacetimonas hansenii ATCC 23769</name>
    <dbReference type="NCBI Taxonomy" id="714995"/>
    <lineage>
        <taxon>Bacteria</taxon>
        <taxon>Pseudomonadati</taxon>
        <taxon>Pseudomonadota</taxon>
        <taxon>Alphaproteobacteria</taxon>
        <taxon>Acetobacterales</taxon>
        <taxon>Acetobacteraceae</taxon>
        <taxon>Novacetimonas</taxon>
    </lineage>
</organism>
<comment type="caution">
    <text evidence="2">The sequence shown here is derived from an EMBL/GenBank/DDBJ whole genome shotgun (WGS) entry which is preliminary data.</text>
</comment>